<dbReference type="Pfam" id="PF13595">
    <property type="entry name" value="DUF4138"/>
    <property type="match status" value="1"/>
</dbReference>
<dbReference type="KEGG" id="rsi:Runsl_5898"/>
<accession>A0A7U3ZRI6</accession>
<protein>
    <submittedName>
        <fullName evidence="1">Bacteroides conjugative transposon TraN protein</fullName>
    </submittedName>
</protein>
<sequence>MKIFFYPTAFVGLSLSFSGYAQKESVSVANPILTQSVNSTPYILPIDKGSVKGSYPIGVSNRKTTHIIFPAKIREFDAGTGDVIAQIPETVPNILRVKAKEKADFCETNMTVITEEGGFYSFLVRFQEDPEILNINIANNLLADNFTSEQKGMNHSPIISFVDKPNEKNENEMLTECQKVQKLTSYIRNIGASKMKLTCLLTSLYVKNKTIYFQMNVRNDSEIDYEIDFFKFYLRDKDVLKRMAAQEVEIKPFANYPKTLTTIRSNTEYTTVYALPLRTFPEDKVIEVELYEKDGGRHLRFQVESDIMLQAKNL</sequence>
<dbReference type="AlphaFoldDB" id="A0A7U3ZRI6"/>
<keyword evidence="1" id="KW-0614">Plasmid</keyword>
<organism evidence="1 2">
    <name type="scientific">Runella slithyformis (strain ATCC 29530 / DSM 19594 / LMG 11500 / NCIMB 11436 / LSU 4)</name>
    <dbReference type="NCBI Taxonomy" id="761193"/>
    <lineage>
        <taxon>Bacteria</taxon>
        <taxon>Pseudomonadati</taxon>
        <taxon>Bacteroidota</taxon>
        <taxon>Cytophagia</taxon>
        <taxon>Cytophagales</taxon>
        <taxon>Spirosomataceae</taxon>
        <taxon>Runella</taxon>
    </lineage>
</organism>
<dbReference type="Proteomes" id="UP000000493">
    <property type="component" value="Plasmid pRUNSL02"/>
</dbReference>
<reference evidence="2" key="1">
    <citation type="submission" date="2011-06" db="EMBL/GenBank/DDBJ databases">
        <title>The complete genome of plasmid 2 of Runella slithyformis DSM 19594.</title>
        <authorList>
            <consortium name="US DOE Joint Genome Institute (JGI-PGF)"/>
            <person name="Lucas S."/>
            <person name="Han J."/>
            <person name="Lapidus A."/>
            <person name="Bruce D."/>
            <person name="Goodwin L."/>
            <person name="Pitluck S."/>
            <person name="Peters L."/>
            <person name="Kyrpides N."/>
            <person name="Mavromatis K."/>
            <person name="Ivanova N."/>
            <person name="Ovchinnikova G."/>
            <person name="Zhang X."/>
            <person name="Misra M."/>
            <person name="Detter J.C."/>
            <person name="Tapia R."/>
            <person name="Han C."/>
            <person name="Land M."/>
            <person name="Hauser L."/>
            <person name="Markowitz V."/>
            <person name="Cheng J.-F."/>
            <person name="Hugenholtz P."/>
            <person name="Woyke T."/>
            <person name="Wu D."/>
            <person name="Tindall B."/>
            <person name="Faehrich R."/>
            <person name="Brambilla E."/>
            <person name="Klenk H.-P."/>
            <person name="Eisen J.A."/>
        </authorList>
    </citation>
    <scope>NUCLEOTIDE SEQUENCE [LARGE SCALE GENOMIC DNA]</scope>
    <source>
        <strain evidence="2">ATCC 29530 / DSM 19594 / LMG 11500 / NCIMB 11436 / LSU 4</strain>
        <plasmid evidence="2">pRUNSL02</plasmid>
    </source>
</reference>
<proteinExistence type="predicted"/>
<geneLocation type="plasmid" evidence="1 2">
    <name>pRUNSL02</name>
</geneLocation>
<evidence type="ECO:0000313" key="2">
    <source>
        <dbReference type="Proteomes" id="UP000000493"/>
    </source>
</evidence>
<name>A0A7U3ZRI6_RUNSL</name>
<gene>
    <name evidence="1" type="ordered locus">Runsl_5898</name>
</gene>
<reference evidence="1 2" key="2">
    <citation type="journal article" date="2012" name="Stand. Genomic Sci.">
        <title>Complete genome sequence of the aquatic bacterium Runella slithyformis type strain (LSU 4(T)).</title>
        <authorList>
            <person name="Copeland A."/>
            <person name="Zhang X."/>
            <person name="Misra M."/>
            <person name="Lapidus A."/>
            <person name="Nolan M."/>
            <person name="Lucas S."/>
            <person name="Deshpande S."/>
            <person name="Cheng J.F."/>
            <person name="Tapia R."/>
            <person name="Goodwin L.A."/>
            <person name="Pitluck S."/>
            <person name="Liolios K."/>
            <person name="Pagani I."/>
            <person name="Ivanova N."/>
            <person name="Mikhailova N."/>
            <person name="Pati A."/>
            <person name="Chen A."/>
            <person name="Palaniappan K."/>
            <person name="Land M."/>
            <person name="Hauser L."/>
            <person name="Pan C."/>
            <person name="Jeffries C.D."/>
            <person name="Detter J.C."/>
            <person name="Brambilla E.M."/>
            <person name="Rohde M."/>
            <person name="Djao O.D."/>
            <person name="Goker M."/>
            <person name="Sikorski J."/>
            <person name="Tindall B.J."/>
            <person name="Woyke T."/>
            <person name="Bristow J."/>
            <person name="Eisen J.A."/>
            <person name="Markowitz V."/>
            <person name="Hugenholtz P."/>
            <person name="Kyrpides N.C."/>
            <person name="Klenk H.P."/>
            <person name="Mavromatis K."/>
        </authorList>
    </citation>
    <scope>NUCLEOTIDE SEQUENCE [LARGE SCALE GENOMIC DNA]</scope>
    <source>
        <strain evidence="2">ATCC 29530 / DSM 19594 / LMG 11500 / NCIMB 11436 / LSU 4</strain>
    </source>
</reference>
<dbReference type="EMBL" id="CP002861">
    <property type="protein sequence ID" value="AEI52035.1"/>
    <property type="molecule type" value="Genomic_DNA"/>
</dbReference>
<evidence type="ECO:0000313" key="1">
    <source>
        <dbReference type="EMBL" id="AEI52035.1"/>
    </source>
</evidence>
<keyword evidence="2" id="KW-1185">Reference proteome</keyword>
<dbReference type="RefSeq" id="WP_013931217.1">
    <property type="nucleotide sequence ID" value="NC_015704.1"/>
</dbReference>
<dbReference type="NCBIfam" id="TIGR03780">
    <property type="entry name" value="Bac_Flav_CT_N"/>
    <property type="match status" value="1"/>
</dbReference>
<dbReference type="InterPro" id="IPR022298">
    <property type="entry name" value="Conjug_transposon_TraN"/>
</dbReference>